<proteinExistence type="predicted"/>
<name>A0ABN8IUN9_9NEOP</name>
<evidence type="ECO:0000313" key="1">
    <source>
        <dbReference type="EMBL" id="CAH2067528.1"/>
    </source>
</evidence>
<evidence type="ECO:0000313" key="2">
    <source>
        <dbReference type="Proteomes" id="UP000837857"/>
    </source>
</evidence>
<keyword evidence="2" id="KW-1185">Reference proteome</keyword>
<dbReference type="EMBL" id="OW152816">
    <property type="protein sequence ID" value="CAH2067528.1"/>
    <property type="molecule type" value="Genomic_DNA"/>
</dbReference>
<reference evidence="1" key="1">
    <citation type="submission" date="2022-03" db="EMBL/GenBank/DDBJ databases">
        <authorList>
            <person name="Martin H S."/>
        </authorList>
    </citation>
    <scope>NUCLEOTIDE SEQUENCE</scope>
</reference>
<protein>
    <submittedName>
        <fullName evidence="1">Uncharacterized protein</fullName>
    </submittedName>
</protein>
<sequence>MRAEIQRCRAALRVQTIMTLPSPLPASDSRRREMGNTSDIYRYLRPIPLRAAFESANEEIAPATGDRP</sequence>
<feature type="non-terminal residue" evidence="1">
    <location>
        <position position="1"/>
    </location>
</feature>
<accession>A0ABN8IUN9</accession>
<gene>
    <name evidence="1" type="ORF">IPOD504_LOCUS13916</name>
</gene>
<dbReference type="Proteomes" id="UP000837857">
    <property type="component" value="Chromosome 4"/>
</dbReference>
<organism evidence="1 2">
    <name type="scientific">Iphiclides podalirius</name>
    <name type="common">scarce swallowtail</name>
    <dbReference type="NCBI Taxonomy" id="110791"/>
    <lineage>
        <taxon>Eukaryota</taxon>
        <taxon>Metazoa</taxon>
        <taxon>Ecdysozoa</taxon>
        <taxon>Arthropoda</taxon>
        <taxon>Hexapoda</taxon>
        <taxon>Insecta</taxon>
        <taxon>Pterygota</taxon>
        <taxon>Neoptera</taxon>
        <taxon>Endopterygota</taxon>
        <taxon>Lepidoptera</taxon>
        <taxon>Glossata</taxon>
        <taxon>Ditrysia</taxon>
        <taxon>Papilionoidea</taxon>
        <taxon>Papilionidae</taxon>
        <taxon>Papilioninae</taxon>
        <taxon>Iphiclides</taxon>
    </lineage>
</organism>